<keyword evidence="3" id="KW-1185">Reference proteome</keyword>
<sequence>MNTIEAAAWSNDDAERAKIENRGLSTNKYVRGRRLGLGGSRIVYKTLRVSDGKVLAGKSSKAPKDLEREADILGLLQHVRCSPLPRNASTRPLTLYPPLADLHQEHIVAFVELYHDPLCPVSGLLLMELCPYGTLQARIDQVTPHMARGEVLSVVLHIARALAYMHARGMYHSDVKPRNVLLQNFDPVRVVLADCADVKMFGQQGKLKGTPAYWSPEMETTRAHCGPADDMWALGVTLLGMVGQWPQMVYTVRDLEMYPRRCFEHVCRLGELNPGVGIIRLLTGLLAWEAEERMRAEECVLAVGELEGAEGGEELGIRSPEAFRPMSFW</sequence>
<accession>E9E7C3</accession>
<dbReference type="Gene3D" id="1.10.510.10">
    <property type="entry name" value="Transferase(Phosphotransferase) domain 1"/>
    <property type="match status" value="1"/>
</dbReference>
<dbReference type="PANTHER" id="PTHR48011:SF4">
    <property type="entry name" value="MITOGEN-ACTIVATED PROTEIN KINASE KINASE KINASE 19"/>
    <property type="match status" value="1"/>
</dbReference>
<protein>
    <submittedName>
        <fullName evidence="2">Serine/threonine protein kinase</fullName>
    </submittedName>
</protein>
<name>E9E7C3_METAQ</name>
<dbReference type="OMA" id="MSITAWT"/>
<proteinExistence type="predicted"/>
<keyword evidence="2" id="KW-0418">Kinase</keyword>
<dbReference type="GO" id="GO:0005524">
    <property type="term" value="F:ATP binding"/>
    <property type="evidence" value="ECO:0007669"/>
    <property type="project" value="InterPro"/>
</dbReference>
<organism evidence="3">
    <name type="scientific">Metarhizium acridum (strain CQMa 102)</name>
    <dbReference type="NCBI Taxonomy" id="655827"/>
    <lineage>
        <taxon>Eukaryota</taxon>
        <taxon>Fungi</taxon>
        <taxon>Dikarya</taxon>
        <taxon>Ascomycota</taxon>
        <taxon>Pezizomycotina</taxon>
        <taxon>Sordariomycetes</taxon>
        <taxon>Hypocreomycetidae</taxon>
        <taxon>Hypocreales</taxon>
        <taxon>Clavicipitaceae</taxon>
        <taxon>Metarhizium</taxon>
    </lineage>
</organism>
<dbReference type="GO" id="GO:0004674">
    <property type="term" value="F:protein serine/threonine kinase activity"/>
    <property type="evidence" value="ECO:0007669"/>
    <property type="project" value="UniProtKB-KW"/>
</dbReference>
<reference evidence="2 3" key="1">
    <citation type="journal article" date="2011" name="PLoS Genet.">
        <title>Genome sequencing and comparative transcriptomics of the model entomopathogenic fungi Metarhizium anisopliae and M. acridum.</title>
        <authorList>
            <person name="Gao Q."/>
            <person name="Jin K."/>
            <person name="Ying S.H."/>
            <person name="Zhang Y."/>
            <person name="Xiao G."/>
            <person name="Shang Y."/>
            <person name="Duan Z."/>
            <person name="Hu X."/>
            <person name="Xie X.Q."/>
            <person name="Zhou G."/>
            <person name="Peng G."/>
            <person name="Luo Z."/>
            <person name="Huang W."/>
            <person name="Wang B."/>
            <person name="Fang W."/>
            <person name="Wang S."/>
            <person name="Zhong Y."/>
            <person name="Ma L.J."/>
            <person name="St Leger R.J."/>
            <person name="Zhao G.P."/>
            <person name="Pei Y."/>
            <person name="Feng M.G."/>
            <person name="Xia Y."/>
            <person name="Wang C."/>
        </authorList>
    </citation>
    <scope>NUCLEOTIDE SEQUENCE [LARGE SCALE GENOMIC DNA]</scope>
    <source>
        <strain evidence="2 3">CQMa 102</strain>
    </source>
</reference>
<evidence type="ECO:0000313" key="2">
    <source>
        <dbReference type="EMBL" id="EFY88165.1"/>
    </source>
</evidence>
<keyword evidence="2" id="KW-0808">Transferase</keyword>
<dbReference type="PROSITE" id="PS00108">
    <property type="entry name" value="PROTEIN_KINASE_ST"/>
    <property type="match status" value="1"/>
</dbReference>
<dbReference type="eggNOG" id="KOG0198">
    <property type="taxonomic scope" value="Eukaryota"/>
</dbReference>
<dbReference type="STRING" id="655827.E9E7C3"/>
<dbReference type="InParanoid" id="E9E7C3"/>
<dbReference type="InterPro" id="IPR011009">
    <property type="entry name" value="Kinase-like_dom_sf"/>
</dbReference>
<dbReference type="OrthoDB" id="10252171at2759"/>
<dbReference type="GeneID" id="19250082"/>
<dbReference type="Proteomes" id="UP000002499">
    <property type="component" value="Unassembled WGS sequence"/>
</dbReference>
<evidence type="ECO:0000313" key="3">
    <source>
        <dbReference type="Proteomes" id="UP000002499"/>
    </source>
</evidence>
<gene>
    <name evidence="2" type="ORF">MAC_05771</name>
</gene>
<dbReference type="PANTHER" id="PTHR48011">
    <property type="entry name" value="CCR4-NOT TRANSCRIPTIONAL COMPLEX SUBUNIT CAF120-RELATED"/>
    <property type="match status" value="1"/>
</dbReference>
<dbReference type="SMART" id="SM00220">
    <property type="entry name" value="S_TKc"/>
    <property type="match status" value="1"/>
</dbReference>
<dbReference type="CDD" id="cd00180">
    <property type="entry name" value="PKc"/>
    <property type="match status" value="1"/>
</dbReference>
<dbReference type="GO" id="GO:0007165">
    <property type="term" value="P:signal transduction"/>
    <property type="evidence" value="ECO:0007669"/>
    <property type="project" value="TreeGrafter"/>
</dbReference>
<evidence type="ECO:0000259" key="1">
    <source>
        <dbReference type="PROSITE" id="PS50011"/>
    </source>
</evidence>
<dbReference type="SUPFAM" id="SSF56112">
    <property type="entry name" value="Protein kinase-like (PK-like)"/>
    <property type="match status" value="1"/>
</dbReference>
<dbReference type="PROSITE" id="PS50011">
    <property type="entry name" value="PROTEIN_KINASE_DOM"/>
    <property type="match status" value="1"/>
</dbReference>
<dbReference type="InterPro" id="IPR052751">
    <property type="entry name" value="Plant_MAPKKK"/>
</dbReference>
<dbReference type="AlphaFoldDB" id="E9E7C3"/>
<dbReference type="EMBL" id="GL698515">
    <property type="protein sequence ID" value="EFY88165.1"/>
    <property type="molecule type" value="Genomic_DNA"/>
</dbReference>
<dbReference type="KEGG" id="maw:19250082"/>
<keyword evidence="2" id="KW-0723">Serine/threonine-protein kinase</keyword>
<dbReference type="Pfam" id="PF00069">
    <property type="entry name" value="Pkinase"/>
    <property type="match status" value="1"/>
</dbReference>
<feature type="domain" description="Protein kinase" evidence="1">
    <location>
        <begin position="29"/>
        <end position="306"/>
    </location>
</feature>
<dbReference type="InterPro" id="IPR008271">
    <property type="entry name" value="Ser/Thr_kinase_AS"/>
</dbReference>
<dbReference type="HOGENOM" id="CLU_073118_0_0_1"/>
<dbReference type="InterPro" id="IPR000719">
    <property type="entry name" value="Prot_kinase_dom"/>
</dbReference>